<protein>
    <submittedName>
        <fullName evidence="1">Uncharacterized protein</fullName>
    </submittedName>
</protein>
<dbReference type="Proteomes" id="UP000190961">
    <property type="component" value="Unassembled WGS sequence"/>
</dbReference>
<evidence type="ECO:0000313" key="2">
    <source>
        <dbReference type="Proteomes" id="UP000190961"/>
    </source>
</evidence>
<dbReference type="RefSeq" id="WP_079689192.1">
    <property type="nucleotide sequence ID" value="NZ_FUZU01000003.1"/>
</dbReference>
<accession>A0A1T5M7U2</accession>
<organism evidence="1 2">
    <name type="scientific">Ohtaekwangia koreensis</name>
    <dbReference type="NCBI Taxonomy" id="688867"/>
    <lineage>
        <taxon>Bacteria</taxon>
        <taxon>Pseudomonadati</taxon>
        <taxon>Bacteroidota</taxon>
        <taxon>Cytophagia</taxon>
        <taxon>Cytophagales</taxon>
        <taxon>Fulvivirgaceae</taxon>
        <taxon>Ohtaekwangia</taxon>
    </lineage>
</organism>
<dbReference type="EMBL" id="FUZU01000003">
    <property type="protein sequence ID" value="SKC84173.1"/>
    <property type="molecule type" value="Genomic_DNA"/>
</dbReference>
<sequence>MQESITLKTTESLGAVAHQEDGRTLAITEFLHQHQSALQSMIEGYWFSKKGSVVDLAIDDASIRFQTAANGIFVVKYKVSYFFACDDITTDNRESMICSFHIDLDNQTVMIAGENQPERTPDEF</sequence>
<keyword evidence="2" id="KW-1185">Reference proteome</keyword>
<gene>
    <name evidence="1" type="ORF">SAMN05660236_4694</name>
</gene>
<name>A0A1T5M7U2_9BACT</name>
<dbReference type="STRING" id="688867.SAMN05660236_4694"/>
<dbReference type="AlphaFoldDB" id="A0A1T5M7U2"/>
<proteinExistence type="predicted"/>
<evidence type="ECO:0000313" key="1">
    <source>
        <dbReference type="EMBL" id="SKC84173.1"/>
    </source>
</evidence>
<dbReference type="OrthoDB" id="825882at2"/>
<reference evidence="1 2" key="1">
    <citation type="submission" date="2017-02" db="EMBL/GenBank/DDBJ databases">
        <authorList>
            <person name="Peterson S.W."/>
        </authorList>
    </citation>
    <scope>NUCLEOTIDE SEQUENCE [LARGE SCALE GENOMIC DNA]</scope>
    <source>
        <strain evidence="1 2">DSM 25262</strain>
    </source>
</reference>